<evidence type="ECO:0000256" key="3">
    <source>
        <dbReference type="ARBA" id="ARBA00022452"/>
    </source>
</evidence>
<accession>A0ABZ0W9J7</accession>
<name>A0ABZ0W9J7_9BACT</name>
<evidence type="ECO:0000256" key="1">
    <source>
        <dbReference type="ARBA" id="ARBA00004571"/>
    </source>
</evidence>
<feature type="domain" description="TonB-dependent receptor plug" evidence="9">
    <location>
        <begin position="118"/>
        <end position="225"/>
    </location>
</feature>
<keyword evidence="4 7" id="KW-0812">Transmembrane</keyword>
<dbReference type="SUPFAM" id="SSF56935">
    <property type="entry name" value="Porins"/>
    <property type="match status" value="1"/>
</dbReference>
<dbReference type="EMBL" id="CP139960">
    <property type="protein sequence ID" value="WQD39194.1"/>
    <property type="molecule type" value="Genomic_DNA"/>
</dbReference>
<keyword evidence="3 7" id="KW-1134">Transmembrane beta strand</keyword>
<evidence type="ECO:0000256" key="4">
    <source>
        <dbReference type="ARBA" id="ARBA00022692"/>
    </source>
</evidence>
<keyword evidence="8" id="KW-0732">Signal</keyword>
<sequence length="1072" mass="118953">MLKKIAILAIAVSVTTAALSQTKFTVSGTITSATTGEALVSATVKSIKSNLITISALGGSYLMHLHYLPDTLLVTHTGYISQTFVVSQPGIFNIQMSVDNEELEGVTINTGYQRIKPNEVNGSFAVIDNKTLNEQTGTNILERLNGVTNGLIFNSDKLSSAGQPNPISIRGLSTINGNLAPLIIVDNFPYDGDINNINPNDVASVTVLKDAAAASIWGARAGNGVIVITTKRGQLNQRLKINANASTLFTSAPDLFYAPRINTIDLLAVEESLFTRGYYDDWIMDDYNHTPLPSLVSMLLNRRNGLITAQDSAAAMHSFAQQDTRKEYARHFQQTALTQQYSLSISGGTANYSWLLGGNYNRVTGTNAATADKINIHLDNQLKITQQLTLNLSAYYTSSRSKTGKPDFNAVSRINGHYIPYLQYVDELGQPTALDQYRREYIDTAGGGRLLNWDYYPLTDYQHRYTSTQMQDILVRAGMDYKITSNLSANLQYQFQQQKVETGTTSDLESFYTRNLINRFTIIPGNAAAALSYRVPIGDILTRSNTPVQSQNLRGQFNYNQIWRKHQVSLIAGGELRDAVSGPGEGFTVYGYRKDPLSNTQVDVTQPYPIIINGSYQYIPGGAGLSSTISTRFVSFYGNGSYTLLKRYSINGSFRKDASNIFGLATNDKWNPLWSAGIGWLISSEPFYKTSWLPYVKLRATYGYSGNVDVGRTPLPVSLAADNIISRLPYQRISELNNPSLRWEKSRQVNIGLDFESPGKRIAGSVEYYQKKGTDLYGETPYDYTAWGRRQFITANVAGMEGKGWDVSINTINIKKTMVWTSSFIYNYNTSKTTAYYTATSKGVFDINSGNNISPIIGQPLYAITAYQWGGLNSKGDPQGYLNGELTTDYLDITQKVRIDGLSAGALTMMGSSAPVHFGSFINRIEWKGLSFSANLMYKAGYYFFKNSFSSVELTGSSRGHADYYNRWQQPGDELHTDIPAFVYSDYTQYRERDNFYRYSTVNVIKGDHIRLHYINLGYLLPLNKGKIVCSVYGNMSNIGILWRANKEGIDPDAPTGSPAPRQYTIGLKADF</sequence>
<proteinExistence type="inferred from homology"/>
<evidence type="ECO:0000256" key="2">
    <source>
        <dbReference type="ARBA" id="ARBA00022448"/>
    </source>
</evidence>
<dbReference type="InterPro" id="IPR037066">
    <property type="entry name" value="Plug_dom_sf"/>
</dbReference>
<gene>
    <name evidence="10" type="ORF">U0035_03400</name>
</gene>
<keyword evidence="6 7" id="KW-0998">Cell outer membrane</keyword>
<evidence type="ECO:0000256" key="5">
    <source>
        <dbReference type="ARBA" id="ARBA00023136"/>
    </source>
</evidence>
<keyword evidence="2 7" id="KW-0813">Transport</keyword>
<evidence type="ECO:0000313" key="11">
    <source>
        <dbReference type="Proteomes" id="UP001325680"/>
    </source>
</evidence>
<reference evidence="10 11" key="1">
    <citation type="submission" date="2023-12" db="EMBL/GenBank/DDBJ databases">
        <title>Genome sequencing and assembly of bacterial species from a model synthetic community.</title>
        <authorList>
            <person name="Hogle S.L."/>
        </authorList>
    </citation>
    <scope>NUCLEOTIDE SEQUENCE [LARGE SCALE GENOMIC DNA]</scope>
    <source>
        <strain evidence="10 11">HAMBI_3031</strain>
    </source>
</reference>
<dbReference type="RefSeq" id="WP_114792936.1">
    <property type="nucleotide sequence ID" value="NZ_CP139960.1"/>
</dbReference>
<dbReference type="InterPro" id="IPR036942">
    <property type="entry name" value="Beta-barrel_TonB_sf"/>
</dbReference>
<dbReference type="InterPro" id="IPR012910">
    <property type="entry name" value="Plug_dom"/>
</dbReference>
<dbReference type="InterPro" id="IPR039426">
    <property type="entry name" value="TonB-dep_rcpt-like"/>
</dbReference>
<comment type="similarity">
    <text evidence="7">Belongs to the TonB-dependent receptor family.</text>
</comment>
<keyword evidence="5 7" id="KW-0472">Membrane</keyword>
<evidence type="ECO:0000256" key="6">
    <source>
        <dbReference type="ARBA" id="ARBA00023237"/>
    </source>
</evidence>
<dbReference type="InterPro" id="IPR008969">
    <property type="entry name" value="CarboxyPept-like_regulatory"/>
</dbReference>
<feature type="signal peptide" evidence="8">
    <location>
        <begin position="1"/>
        <end position="20"/>
    </location>
</feature>
<dbReference type="Gene3D" id="2.170.130.10">
    <property type="entry name" value="TonB-dependent receptor, plug domain"/>
    <property type="match status" value="1"/>
</dbReference>
<dbReference type="NCBIfam" id="TIGR04056">
    <property type="entry name" value="OMP_RagA_SusC"/>
    <property type="match status" value="1"/>
</dbReference>
<comment type="subcellular location">
    <subcellularLocation>
        <location evidence="1 7">Cell outer membrane</location>
        <topology evidence="1 7">Multi-pass membrane protein</topology>
    </subcellularLocation>
</comment>
<keyword evidence="11" id="KW-1185">Reference proteome</keyword>
<dbReference type="InterPro" id="IPR023996">
    <property type="entry name" value="TonB-dep_OMP_SusC/RagA"/>
</dbReference>
<organism evidence="10 11">
    <name type="scientific">Niabella yanshanensis</name>
    <dbReference type="NCBI Taxonomy" id="577386"/>
    <lineage>
        <taxon>Bacteria</taxon>
        <taxon>Pseudomonadati</taxon>
        <taxon>Bacteroidota</taxon>
        <taxon>Chitinophagia</taxon>
        <taxon>Chitinophagales</taxon>
        <taxon>Chitinophagaceae</taxon>
        <taxon>Niabella</taxon>
    </lineage>
</organism>
<evidence type="ECO:0000313" key="10">
    <source>
        <dbReference type="EMBL" id="WQD39194.1"/>
    </source>
</evidence>
<protein>
    <submittedName>
        <fullName evidence="10">SusC/RagA family TonB-linked outer membrane protein</fullName>
    </submittedName>
</protein>
<dbReference type="Gene3D" id="2.40.170.20">
    <property type="entry name" value="TonB-dependent receptor, beta-barrel domain"/>
    <property type="match status" value="1"/>
</dbReference>
<feature type="chain" id="PRO_5046566974" evidence="8">
    <location>
        <begin position="21"/>
        <end position="1072"/>
    </location>
</feature>
<dbReference type="Pfam" id="PF07715">
    <property type="entry name" value="Plug"/>
    <property type="match status" value="1"/>
</dbReference>
<dbReference type="InterPro" id="IPR023997">
    <property type="entry name" value="TonB-dep_OMP_SusC/RagA_CS"/>
</dbReference>
<evidence type="ECO:0000256" key="7">
    <source>
        <dbReference type="PROSITE-ProRule" id="PRU01360"/>
    </source>
</evidence>
<dbReference type="Proteomes" id="UP001325680">
    <property type="component" value="Chromosome"/>
</dbReference>
<dbReference type="PROSITE" id="PS52016">
    <property type="entry name" value="TONB_DEPENDENT_REC_3"/>
    <property type="match status" value="1"/>
</dbReference>
<evidence type="ECO:0000256" key="8">
    <source>
        <dbReference type="SAM" id="SignalP"/>
    </source>
</evidence>
<dbReference type="SUPFAM" id="SSF49464">
    <property type="entry name" value="Carboxypeptidase regulatory domain-like"/>
    <property type="match status" value="1"/>
</dbReference>
<dbReference type="NCBIfam" id="TIGR04057">
    <property type="entry name" value="SusC_RagA_signa"/>
    <property type="match status" value="1"/>
</dbReference>
<evidence type="ECO:0000259" key="9">
    <source>
        <dbReference type="Pfam" id="PF07715"/>
    </source>
</evidence>